<dbReference type="WBParaSite" id="ECPE_0000996201-mRNA-1">
    <property type="protein sequence ID" value="ECPE_0000996201-mRNA-1"/>
    <property type="gene ID" value="ECPE_0000996201"/>
</dbReference>
<keyword evidence="4" id="KW-1185">Reference proteome</keyword>
<evidence type="ECO:0000313" key="5">
    <source>
        <dbReference type="WBParaSite" id="ECPE_0000996201-mRNA-1"/>
    </source>
</evidence>
<feature type="compositionally biased region" description="Pro residues" evidence="1">
    <location>
        <begin position="529"/>
        <end position="543"/>
    </location>
</feature>
<dbReference type="Proteomes" id="UP000272942">
    <property type="component" value="Unassembled WGS sequence"/>
</dbReference>
<feature type="compositionally biased region" description="Low complexity" evidence="1">
    <location>
        <begin position="295"/>
        <end position="304"/>
    </location>
</feature>
<sequence length="724" mass="79481">MGWKRRFSPRHVQTAWSYEDEHVRILFRFDAIYNFTALRLFLANDFTHDVTLPRNITVQCSLHYPASTDQRPDSSVPLVALNPRADRSVSVSRWLVMSPAQTQWYTAPVKADEKNSGSISTGPESVSGSMLHSGTLGIGRFVDVRLYFDSAWIVLGEIAFENEKLDPNELQVKPTQSLFMPKNRASNGDGTVVNGKGPQNKTSGTGPVETSVTTDSTKTGSSFPIGQSTLTLGTICGILAALIGVSVIGLCFLWRQKRMRSRFEQHFHRGKRPMNGANHFDCLSEVQTPYMLPSNQNQQQQQQQHPNSTLANPLDGLVNPCDPGQTGVLYGAARTPLVLGTQNHTEFAHTLRGPFGQLIDPNYPTESTPHTPKLAGDLTGCPMRSDFDPARFGLGDQTIPASTVAPQSVQFIPFVSPQVTHIDFRPPLTNIGTLKPNGLSDDPFVVLPIHDSAIYTSLPGSDCDSQPYARIGNGDTEKRYSRSIDYQGKPFHLFVQSSKQSQLQQSTEGNGFQHLPQSVNSIPMFSTLLPPPPTLPLPMPPGPAFSSSPSQSSTSHSQTPDDLANSGTPLVSTDSMNGVGNGFGSTDVKDVSKARWIHIKHPTLGPNHGLPLSHQLKFARGTTGSAMVSQPQQQQQQQTSMQSHRYPIMDPTMHLRAIQEWMLKNEVSHISPEDGAGWKAQHHDTHPVPSLIYRAACAVVMTAVPIKCDEWSKFLFVCALRARE</sequence>
<feature type="compositionally biased region" description="Polar residues" evidence="1">
    <location>
        <begin position="565"/>
        <end position="578"/>
    </location>
</feature>
<protein>
    <submittedName>
        <fullName evidence="5">F5/8 type C domain-containing protein</fullName>
    </submittedName>
</protein>
<reference evidence="3 4" key="2">
    <citation type="submission" date="2018-11" db="EMBL/GenBank/DDBJ databases">
        <authorList>
            <consortium name="Pathogen Informatics"/>
        </authorList>
    </citation>
    <scope>NUCLEOTIDE SEQUENCE [LARGE SCALE GENOMIC DNA]</scope>
    <source>
        <strain evidence="3 4">Egypt</strain>
    </source>
</reference>
<feature type="region of interest" description="Disordered" evidence="1">
    <location>
        <begin position="294"/>
        <end position="317"/>
    </location>
</feature>
<gene>
    <name evidence="3" type="ORF">ECPE_LOCUS9931</name>
</gene>
<evidence type="ECO:0000256" key="2">
    <source>
        <dbReference type="SAM" id="Phobius"/>
    </source>
</evidence>
<evidence type="ECO:0000313" key="4">
    <source>
        <dbReference type="Proteomes" id="UP000272942"/>
    </source>
</evidence>
<dbReference type="AlphaFoldDB" id="A0A183ASJ6"/>
<organism evidence="5">
    <name type="scientific">Echinostoma caproni</name>
    <dbReference type="NCBI Taxonomy" id="27848"/>
    <lineage>
        <taxon>Eukaryota</taxon>
        <taxon>Metazoa</taxon>
        <taxon>Spiralia</taxon>
        <taxon>Lophotrochozoa</taxon>
        <taxon>Platyhelminthes</taxon>
        <taxon>Trematoda</taxon>
        <taxon>Digenea</taxon>
        <taxon>Plagiorchiida</taxon>
        <taxon>Echinostomata</taxon>
        <taxon>Echinostomatoidea</taxon>
        <taxon>Echinostomatidae</taxon>
        <taxon>Echinostoma</taxon>
    </lineage>
</organism>
<accession>A0A183ASJ6</accession>
<dbReference type="Gene3D" id="2.60.120.1190">
    <property type="match status" value="1"/>
</dbReference>
<feature type="transmembrane region" description="Helical" evidence="2">
    <location>
        <begin position="230"/>
        <end position="254"/>
    </location>
</feature>
<feature type="compositionally biased region" description="Low complexity" evidence="1">
    <location>
        <begin position="546"/>
        <end position="560"/>
    </location>
</feature>
<feature type="region of interest" description="Disordered" evidence="1">
    <location>
        <begin position="180"/>
        <end position="223"/>
    </location>
</feature>
<feature type="compositionally biased region" description="Polar residues" evidence="1">
    <location>
        <begin position="180"/>
        <end position="189"/>
    </location>
</feature>
<keyword evidence="2" id="KW-0812">Transmembrane</keyword>
<dbReference type="OrthoDB" id="6071166at2759"/>
<keyword evidence="2" id="KW-0472">Membrane</keyword>
<feature type="compositionally biased region" description="Polar residues" evidence="1">
    <location>
        <begin position="507"/>
        <end position="524"/>
    </location>
</feature>
<keyword evidence="2" id="KW-1133">Transmembrane helix</keyword>
<evidence type="ECO:0000256" key="1">
    <source>
        <dbReference type="SAM" id="MobiDB-lite"/>
    </source>
</evidence>
<proteinExistence type="predicted"/>
<feature type="region of interest" description="Disordered" evidence="1">
    <location>
        <begin position="496"/>
        <end position="586"/>
    </location>
</feature>
<name>A0A183ASJ6_9TREM</name>
<dbReference type="EMBL" id="UZAN01048200">
    <property type="protein sequence ID" value="VDP86208.1"/>
    <property type="molecule type" value="Genomic_DNA"/>
</dbReference>
<feature type="compositionally biased region" description="Polar residues" evidence="1">
    <location>
        <begin position="197"/>
        <end position="223"/>
    </location>
</feature>
<reference evidence="5" key="1">
    <citation type="submission" date="2016-06" db="UniProtKB">
        <authorList>
            <consortium name="WormBaseParasite"/>
        </authorList>
    </citation>
    <scope>IDENTIFICATION</scope>
</reference>
<feature type="compositionally biased region" description="Low complexity" evidence="1">
    <location>
        <begin position="496"/>
        <end position="506"/>
    </location>
</feature>
<evidence type="ECO:0000313" key="3">
    <source>
        <dbReference type="EMBL" id="VDP86208.1"/>
    </source>
</evidence>